<dbReference type="EMBL" id="MFJD01000006">
    <property type="protein sequence ID" value="OGG03780.1"/>
    <property type="molecule type" value="Genomic_DNA"/>
</dbReference>
<dbReference type="EC" id="5.1.1.3" evidence="2 7"/>
<dbReference type="PROSITE" id="PS00923">
    <property type="entry name" value="ASP_GLU_RACEMASE_1"/>
    <property type="match status" value="1"/>
</dbReference>
<dbReference type="GO" id="GO:0071555">
    <property type="term" value="P:cell wall organization"/>
    <property type="evidence" value="ECO:0007669"/>
    <property type="project" value="UniProtKB-KW"/>
</dbReference>
<reference evidence="8 9" key="1">
    <citation type="journal article" date="2016" name="Nat. Commun.">
        <title>Thousands of microbial genomes shed light on interconnected biogeochemical processes in an aquifer system.</title>
        <authorList>
            <person name="Anantharaman K."/>
            <person name="Brown C.T."/>
            <person name="Hug L.A."/>
            <person name="Sharon I."/>
            <person name="Castelle C.J."/>
            <person name="Probst A.J."/>
            <person name="Thomas B.C."/>
            <person name="Singh A."/>
            <person name="Wilkins M.J."/>
            <person name="Karaoz U."/>
            <person name="Brodie E.L."/>
            <person name="Williams K.H."/>
            <person name="Hubbard S.S."/>
            <person name="Banfield J.F."/>
        </authorList>
    </citation>
    <scope>NUCLEOTIDE SEQUENCE [LARGE SCALE GENOMIC DNA]</scope>
</reference>
<keyword evidence="5 7" id="KW-0413">Isomerase</keyword>
<comment type="catalytic activity">
    <reaction evidence="1 7">
        <text>L-glutamate = D-glutamate</text>
        <dbReference type="Rhea" id="RHEA:12813"/>
        <dbReference type="ChEBI" id="CHEBI:29985"/>
        <dbReference type="ChEBI" id="CHEBI:29986"/>
        <dbReference type="EC" id="5.1.1.3"/>
    </reaction>
</comment>
<dbReference type="Proteomes" id="UP000178448">
    <property type="component" value="Unassembled WGS sequence"/>
</dbReference>
<evidence type="ECO:0000256" key="3">
    <source>
        <dbReference type="ARBA" id="ARBA00022960"/>
    </source>
</evidence>
<dbReference type="Pfam" id="PF01177">
    <property type="entry name" value="Asp_Glu_race"/>
    <property type="match status" value="1"/>
</dbReference>
<evidence type="ECO:0000256" key="2">
    <source>
        <dbReference type="ARBA" id="ARBA00013090"/>
    </source>
</evidence>
<dbReference type="Gene3D" id="3.40.50.1860">
    <property type="match status" value="2"/>
</dbReference>
<comment type="caution">
    <text evidence="8">The sequence shown here is derived from an EMBL/GenBank/DDBJ whole genome shotgun (WGS) entry which is preliminary data.</text>
</comment>
<dbReference type="PANTHER" id="PTHR21198:SF2">
    <property type="entry name" value="GLUTAMATE RACEMASE"/>
    <property type="match status" value="1"/>
</dbReference>
<dbReference type="GO" id="GO:0009252">
    <property type="term" value="P:peptidoglycan biosynthetic process"/>
    <property type="evidence" value="ECO:0007669"/>
    <property type="project" value="UniProtKB-UniRule"/>
</dbReference>
<feature type="active site" description="Proton donor/acceptor" evidence="7">
    <location>
        <position position="72"/>
    </location>
</feature>
<keyword evidence="4 7" id="KW-0573">Peptidoglycan synthesis</keyword>
<name>A0A1F5YU94_9BACT</name>
<dbReference type="STRING" id="1798374.A2Z33_04815"/>
<keyword evidence="6 7" id="KW-0961">Cell wall biogenesis/degradation</keyword>
<dbReference type="AlphaFoldDB" id="A0A1F5YU94"/>
<sequence>MKRPIGVIDSGSGGLTVRMSIVRELPGESTIYVGDHKYLPYGEKPAGFIRQRISRLIRYLLTRRIKLVVIACNTATVAGIDDYRKEFPGLPVVGVVPVVKKAAEVTRTGHIAVLSTSFTAGSAYQKELIRNFTRGKQVINLAAPDLVTKIEEGQTDTPEITRILTASLIKLRGKPVDTLALGCTHYPFIRDTISRIVGDRITILDSGDAVARHVRRILTSNNALQRSNGQTHRFVTTGDPVRVNRSVSRLLREKVKFIGVDLD</sequence>
<feature type="binding site" evidence="7">
    <location>
        <begin position="9"/>
        <end position="10"/>
    </location>
    <ligand>
        <name>substrate</name>
    </ligand>
</feature>
<accession>A0A1F5YU94</accession>
<dbReference type="NCBIfam" id="TIGR00067">
    <property type="entry name" value="glut_race"/>
    <property type="match status" value="1"/>
</dbReference>
<proteinExistence type="inferred from homology"/>
<dbReference type="GO" id="GO:0008881">
    <property type="term" value="F:glutamate racemase activity"/>
    <property type="evidence" value="ECO:0007669"/>
    <property type="project" value="UniProtKB-UniRule"/>
</dbReference>
<dbReference type="SUPFAM" id="SSF53681">
    <property type="entry name" value="Aspartate/glutamate racemase"/>
    <property type="match status" value="2"/>
</dbReference>
<evidence type="ECO:0000256" key="1">
    <source>
        <dbReference type="ARBA" id="ARBA00001602"/>
    </source>
</evidence>
<comment type="function">
    <text evidence="7">Provides the (R)-glutamate required for cell wall biosynthesis.</text>
</comment>
<evidence type="ECO:0000256" key="5">
    <source>
        <dbReference type="ARBA" id="ARBA00023235"/>
    </source>
</evidence>
<evidence type="ECO:0000313" key="9">
    <source>
        <dbReference type="Proteomes" id="UP000178448"/>
    </source>
</evidence>
<keyword evidence="3 7" id="KW-0133">Cell shape</keyword>
<evidence type="ECO:0000313" key="8">
    <source>
        <dbReference type="EMBL" id="OGG03780.1"/>
    </source>
</evidence>
<dbReference type="HAMAP" id="MF_00258">
    <property type="entry name" value="Glu_racemase"/>
    <property type="match status" value="1"/>
</dbReference>
<dbReference type="InterPro" id="IPR004391">
    <property type="entry name" value="Glu_race"/>
</dbReference>
<dbReference type="InterPro" id="IPR015942">
    <property type="entry name" value="Asp/Glu/hydantoin_racemase"/>
</dbReference>
<gene>
    <name evidence="7" type="primary">murI</name>
    <name evidence="8" type="ORF">A2Z33_04815</name>
</gene>
<dbReference type="GO" id="GO:0008360">
    <property type="term" value="P:regulation of cell shape"/>
    <property type="evidence" value="ECO:0007669"/>
    <property type="project" value="UniProtKB-KW"/>
</dbReference>
<evidence type="ECO:0000256" key="7">
    <source>
        <dbReference type="HAMAP-Rule" id="MF_00258"/>
    </source>
</evidence>
<feature type="binding site" evidence="7">
    <location>
        <begin position="184"/>
        <end position="185"/>
    </location>
    <ligand>
        <name>substrate</name>
    </ligand>
</feature>
<protein>
    <recommendedName>
        <fullName evidence="2 7">Glutamate racemase</fullName>
        <ecNumber evidence="2 7">5.1.1.3</ecNumber>
    </recommendedName>
</protein>
<feature type="binding site" evidence="7">
    <location>
        <begin position="41"/>
        <end position="42"/>
    </location>
    <ligand>
        <name>substrate</name>
    </ligand>
</feature>
<comment type="similarity">
    <text evidence="7">Belongs to the aspartate/glutamate racemases family.</text>
</comment>
<feature type="active site" description="Proton donor/acceptor" evidence="7">
    <location>
        <position position="183"/>
    </location>
</feature>
<comment type="pathway">
    <text evidence="7">Cell wall biogenesis; peptidoglycan biosynthesis.</text>
</comment>
<dbReference type="PANTHER" id="PTHR21198">
    <property type="entry name" value="GLUTAMATE RACEMASE"/>
    <property type="match status" value="1"/>
</dbReference>
<dbReference type="UniPathway" id="UPA00219"/>
<feature type="binding site" evidence="7">
    <location>
        <begin position="73"/>
        <end position="74"/>
    </location>
    <ligand>
        <name>substrate</name>
    </ligand>
</feature>
<evidence type="ECO:0000256" key="6">
    <source>
        <dbReference type="ARBA" id="ARBA00023316"/>
    </source>
</evidence>
<evidence type="ECO:0000256" key="4">
    <source>
        <dbReference type="ARBA" id="ARBA00022984"/>
    </source>
</evidence>
<dbReference type="InterPro" id="IPR001920">
    <property type="entry name" value="Asp/Glu_race"/>
</dbReference>
<dbReference type="InterPro" id="IPR018187">
    <property type="entry name" value="Asp/Glu_racemase_AS_1"/>
</dbReference>
<organism evidence="8 9">
    <name type="scientific">Candidatus Gottesmanbacteria bacterium RBG_16_52_11</name>
    <dbReference type="NCBI Taxonomy" id="1798374"/>
    <lineage>
        <taxon>Bacteria</taxon>
        <taxon>Candidatus Gottesmaniibacteriota</taxon>
    </lineage>
</organism>